<feature type="non-terminal residue" evidence="1">
    <location>
        <position position="67"/>
    </location>
</feature>
<sequence>LPIHRPKPLYVPVTRNSESTYCTRDQYLAPRVAFITWLVNFFLEKKYVNSATSSSKNGGEVLPKIIQ</sequence>
<reference evidence="1 2" key="1">
    <citation type="submission" date="2024-05" db="EMBL/GenBank/DDBJ databases">
        <title>Genome sequencing and assembly of Indian major carp, Cirrhinus mrigala (Hamilton, 1822).</title>
        <authorList>
            <person name="Mohindra V."/>
            <person name="Chowdhury L.M."/>
            <person name="Lal K."/>
            <person name="Jena J.K."/>
        </authorList>
    </citation>
    <scope>NUCLEOTIDE SEQUENCE [LARGE SCALE GENOMIC DNA]</scope>
    <source>
        <strain evidence="1">CM1030</strain>
        <tissue evidence="1">Blood</tissue>
    </source>
</reference>
<keyword evidence="2" id="KW-1185">Reference proteome</keyword>
<dbReference type="AlphaFoldDB" id="A0ABD0P9Y3"/>
<protein>
    <submittedName>
        <fullName evidence="1">Uncharacterized protein</fullName>
    </submittedName>
</protein>
<evidence type="ECO:0000313" key="2">
    <source>
        <dbReference type="Proteomes" id="UP001529510"/>
    </source>
</evidence>
<organism evidence="1 2">
    <name type="scientific">Cirrhinus mrigala</name>
    <name type="common">Mrigala</name>
    <dbReference type="NCBI Taxonomy" id="683832"/>
    <lineage>
        <taxon>Eukaryota</taxon>
        <taxon>Metazoa</taxon>
        <taxon>Chordata</taxon>
        <taxon>Craniata</taxon>
        <taxon>Vertebrata</taxon>
        <taxon>Euteleostomi</taxon>
        <taxon>Actinopterygii</taxon>
        <taxon>Neopterygii</taxon>
        <taxon>Teleostei</taxon>
        <taxon>Ostariophysi</taxon>
        <taxon>Cypriniformes</taxon>
        <taxon>Cyprinidae</taxon>
        <taxon>Labeoninae</taxon>
        <taxon>Labeonini</taxon>
        <taxon>Cirrhinus</taxon>
    </lineage>
</organism>
<comment type="caution">
    <text evidence="1">The sequence shown here is derived from an EMBL/GenBank/DDBJ whole genome shotgun (WGS) entry which is preliminary data.</text>
</comment>
<accession>A0ABD0P9Y3</accession>
<evidence type="ECO:0000313" key="1">
    <source>
        <dbReference type="EMBL" id="KAL0170705.1"/>
    </source>
</evidence>
<gene>
    <name evidence="1" type="ORF">M9458_035301</name>
</gene>
<dbReference type="Proteomes" id="UP001529510">
    <property type="component" value="Unassembled WGS sequence"/>
</dbReference>
<feature type="non-terminal residue" evidence="1">
    <location>
        <position position="1"/>
    </location>
</feature>
<dbReference type="EMBL" id="JAMKFB020000017">
    <property type="protein sequence ID" value="KAL0170705.1"/>
    <property type="molecule type" value="Genomic_DNA"/>
</dbReference>
<proteinExistence type="predicted"/>
<name>A0ABD0P9Y3_CIRMR</name>